<organism evidence="1 2">
    <name type="scientific">Frateuria terrea</name>
    <dbReference type="NCBI Taxonomy" id="529704"/>
    <lineage>
        <taxon>Bacteria</taxon>
        <taxon>Pseudomonadati</taxon>
        <taxon>Pseudomonadota</taxon>
        <taxon>Gammaproteobacteria</taxon>
        <taxon>Lysobacterales</taxon>
        <taxon>Rhodanobacteraceae</taxon>
        <taxon>Frateuria</taxon>
    </lineage>
</organism>
<reference evidence="1 2" key="1">
    <citation type="submission" date="2016-10" db="EMBL/GenBank/DDBJ databases">
        <authorList>
            <person name="de Groot N.N."/>
        </authorList>
    </citation>
    <scope>NUCLEOTIDE SEQUENCE [LARGE SCALE GENOMIC DNA]</scope>
    <source>
        <strain evidence="1 2">DSM 26515</strain>
    </source>
</reference>
<accession>A0A1H6ZR65</accession>
<dbReference type="AlphaFoldDB" id="A0A1H6ZR65"/>
<protein>
    <submittedName>
        <fullName evidence="1">Restriction alleviation protein, Lar family</fullName>
    </submittedName>
</protein>
<dbReference type="RefSeq" id="WP_091336889.1">
    <property type="nucleotide sequence ID" value="NZ_FNYC01000012.1"/>
</dbReference>
<gene>
    <name evidence="1" type="ORF">SAMN04487997_0165</name>
</gene>
<evidence type="ECO:0000313" key="2">
    <source>
        <dbReference type="Proteomes" id="UP000199420"/>
    </source>
</evidence>
<dbReference type="Proteomes" id="UP000199420">
    <property type="component" value="Unassembled WGS sequence"/>
</dbReference>
<dbReference type="OrthoDB" id="6631093at2"/>
<dbReference type="Pfam" id="PF14354">
    <property type="entry name" value="Lar_restr_allev"/>
    <property type="match status" value="1"/>
</dbReference>
<dbReference type="InterPro" id="IPR019908">
    <property type="entry name" value="Toxin_RalR"/>
</dbReference>
<dbReference type="NCBIfam" id="TIGR03655">
    <property type="entry name" value="anti_R_Lar"/>
    <property type="match status" value="1"/>
</dbReference>
<keyword evidence="2" id="KW-1185">Reference proteome</keyword>
<sequence>MTAHDVNDVRARLLPCPFCGREPIPGHGMSGDVTLYNVRCRCGAGVNDFFDRQEADDAWNTRAAHADLAGEVRELVERWRTRMPANAPDTTRVLMREFCADQLEATLAKFPTQRAGGGE</sequence>
<dbReference type="STRING" id="529704.SAMN02927913_2225"/>
<proteinExistence type="predicted"/>
<name>A0A1H6ZR65_9GAMM</name>
<dbReference type="EMBL" id="FNYC01000012">
    <property type="protein sequence ID" value="SEJ54654.1"/>
    <property type="molecule type" value="Genomic_DNA"/>
</dbReference>
<evidence type="ECO:0000313" key="1">
    <source>
        <dbReference type="EMBL" id="SEJ54654.1"/>
    </source>
</evidence>